<evidence type="ECO:0000313" key="3">
    <source>
        <dbReference type="Proteomes" id="UP001216150"/>
    </source>
</evidence>
<feature type="domain" description="FAD dependent oxidoreductase" evidence="1">
    <location>
        <begin position="17"/>
        <end position="365"/>
    </location>
</feature>
<organism evidence="2 3">
    <name type="scientific">Penicillium hetheringtonii</name>
    <dbReference type="NCBI Taxonomy" id="911720"/>
    <lineage>
        <taxon>Eukaryota</taxon>
        <taxon>Fungi</taxon>
        <taxon>Dikarya</taxon>
        <taxon>Ascomycota</taxon>
        <taxon>Pezizomycotina</taxon>
        <taxon>Eurotiomycetes</taxon>
        <taxon>Eurotiomycetidae</taxon>
        <taxon>Eurotiales</taxon>
        <taxon>Aspergillaceae</taxon>
        <taxon>Penicillium</taxon>
    </lineage>
</organism>
<reference evidence="2 3" key="1">
    <citation type="journal article" date="2023" name="IMA Fungus">
        <title>Comparative genomic study of the Penicillium genus elucidates a diverse pangenome and 15 lateral gene transfer events.</title>
        <authorList>
            <person name="Petersen C."/>
            <person name="Sorensen T."/>
            <person name="Nielsen M.R."/>
            <person name="Sondergaard T.E."/>
            <person name="Sorensen J.L."/>
            <person name="Fitzpatrick D.A."/>
            <person name="Frisvad J.C."/>
            <person name="Nielsen K.L."/>
        </authorList>
    </citation>
    <scope>NUCLEOTIDE SEQUENCE [LARGE SCALE GENOMIC DNA]</scope>
    <source>
        <strain evidence="2 3">IBT 29057</strain>
    </source>
</reference>
<dbReference type="PANTHER" id="PTHR13847:SF213">
    <property type="entry name" value="DEPENDENT OXIDOREDUCTASE, PUTATIVE-RELATED"/>
    <property type="match status" value="1"/>
</dbReference>
<gene>
    <name evidence="2" type="ORF">N7450_004602</name>
</gene>
<dbReference type="EMBL" id="JAQJAC010000003">
    <property type="protein sequence ID" value="KAJ5590630.1"/>
    <property type="molecule type" value="Genomic_DNA"/>
</dbReference>
<dbReference type="PANTHER" id="PTHR13847">
    <property type="entry name" value="SARCOSINE DEHYDROGENASE-RELATED"/>
    <property type="match status" value="1"/>
</dbReference>
<protein>
    <recommendedName>
        <fullName evidence="1">FAD dependent oxidoreductase domain-containing protein</fullName>
    </recommendedName>
</protein>
<proteinExistence type="predicted"/>
<dbReference type="SUPFAM" id="SSF51905">
    <property type="entry name" value="FAD/NAD(P)-binding domain"/>
    <property type="match status" value="1"/>
</dbReference>
<evidence type="ECO:0000313" key="2">
    <source>
        <dbReference type="EMBL" id="KAJ5590630.1"/>
    </source>
</evidence>
<comment type="caution">
    <text evidence="2">The sequence shown here is derived from an EMBL/GenBank/DDBJ whole genome shotgun (WGS) entry which is preliminary data.</text>
</comment>
<name>A0AAD6DQB4_9EURO</name>
<dbReference type="Proteomes" id="UP001216150">
    <property type="component" value="Unassembled WGS sequence"/>
</dbReference>
<dbReference type="GO" id="GO:0005737">
    <property type="term" value="C:cytoplasm"/>
    <property type="evidence" value="ECO:0007669"/>
    <property type="project" value="TreeGrafter"/>
</dbReference>
<accession>A0AAD6DQB4</accession>
<keyword evidence="3" id="KW-1185">Reference proteome</keyword>
<dbReference type="Gene3D" id="3.50.50.60">
    <property type="entry name" value="FAD/NAD(P)-binding domain"/>
    <property type="match status" value="1"/>
</dbReference>
<dbReference type="AlphaFoldDB" id="A0AAD6DQB4"/>
<dbReference type="Gene3D" id="3.30.9.10">
    <property type="entry name" value="D-Amino Acid Oxidase, subunit A, domain 2"/>
    <property type="match status" value="1"/>
</dbReference>
<dbReference type="Pfam" id="PF01266">
    <property type="entry name" value="DAO"/>
    <property type="match status" value="1"/>
</dbReference>
<evidence type="ECO:0000259" key="1">
    <source>
        <dbReference type="Pfam" id="PF01266"/>
    </source>
</evidence>
<sequence length="411" mass="45409">MHFALLAHITPSTCKPSVAYEILNVVLIDARQLCAGATGRNGGHIKTMTFAMWAERKKIFGIEETFWISLFEDCHLEAMHSAMLEDGIDASLVLTEGIEAYYKQKTLDQACESTQRDEYLKNEFKLSSRCVGAICEPSASVWPYRWITGVLGHLVYPKKLNVQTNTIVISILDDSSSQYATVCTNRGNIRARNVIHAGNAWASHLNPELRPFISPVRNFGHSSLPLESMWSILILPLMTKPTKAHAWPVDPHSTLDYDYLIQRNDGDLVIGRACTGRKDTPDDSTADIAPMQHLRGFAEEALASVPIGSSTRIDHQWSGIVAFTQDDVPFAGRLPFSGYKHQWVCGAFHATGMIKASRTSQAVAAMILGDQSNNDIPSSFLVTEERVRGLKRSVEVGGYPIHAHKAISASL</sequence>
<dbReference type="InterPro" id="IPR006076">
    <property type="entry name" value="FAD-dep_OxRdtase"/>
</dbReference>
<dbReference type="InterPro" id="IPR036188">
    <property type="entry name" value="FAD/NAD-bd_sf"/>
</dbReference>